<evidence type="ECO:0000313" key="4">
    <source>
        <dbReference type="EMBL" id="PSL45056.1"/>
    </source>
</evidence>
<comment type="caution">
    <text evidence="4">The sequence shown here is derived from an EMBL/GenBank/DDBJ whole genome shotgun (WGS) entry which is preliminary data.</text>
</comment>
<dbReference type="GO" id="GO:0003723">
    <property type="term" value="F:RNA binding"/>
    <property type="evidence" value="ECO:0007669"/>
    <property type="project" value="UniProtKB-UniRule"/>
</dbReference>
<dbReference type="InterPro" id="IPR001890">
    <property type="entry name" value="RNA-binding_CRM"/>
</dbReference>
<name>A0A2P8HFQ7_9BACI</name>
<gene>
    <name evidence="4" type="ORF">B0H94_10761</name>
</gene>
<dbReference type="Proteomes" id="UP000242310">
    <property type="component" value="Unassembled WGS sequence"/>
</dbReference>
<dbReference type="InterPro" id="IPR017924">
    <property type="entry name" value="RNA-binding_YhbY"/>
</dbReference>
<protein>
    <submittedName>
        <fullName evidence="4">RNA-binding protein</fullName>
    </submittedName>
</protein>
<dbReference type="NCBIfam" id="TIGR00253">
    <property type="entry name" value="RNA_bind_YhbY"/>
    <property type="match status" value="1"/>
</dbReference>
<dbReference type="PANTHER" id="PTHR40065:SF3">
    <property type="entry name" value="RNA-BINDING PROTEIN YHBY"/>
    <property type="match status" value="1"/>
</dbReference>
<dbReference type="SUPFAM" id="SSF75471">
    <property type="entry name" value="YhbY-like"/>
    <property type="match status" value="1"/>
</dbReference>
<organism evidence="4 5">
    <name type="scientific">Salsuginibacillus halophilus</name>
    <dbReference type="NCBI Taxonomy" id="517424"/>
    <lineage>
        <taxon>Bacteria</taxon>
        <taxon>Bacillati</taxon>
        <taxon>Bacillota</taxon>
        <taxon>Bacilli</taxon>
        <taxon>Bacillales</taxon>
        <taxon>Bacillaceae</taxon>
        <taxon>Salsuginibacillus</taxon>
    </lineage>
</organism>
<evidence type="ECO:0000256" key="2">
    <source>
        <dbReference type="PROSITE-ProRule" id="PRU00626"/>
    </source>
</evidence>
<feature type="domain" description="CRM" evidence="3">
    <location>
        <begin position="1"/>
        <end position="96"/>
    </location>
</feature>
<dbReference type="RefSeq" id="WP_106588707.1">
    <property type="nucleotide sequence ID" value="NZ_PYAV01000007.1"/>
</dbReference>
<dbReference type="AlphaFoldDB" id="A0A2P8HFQ7"/>
<dbReference type="OrthoDB" id="9797519at2"/>
<dbReference type="PANTHER" id="PTHR40065">
    <property type="entry name" value="RNA-BINDING PROTEIN YHBY"/>
    <property type="match status" value="1"/>
</dbReference>
<keyword evidence="5" id="KW-1185">Reference proteome</keyword>
<accession>A0A2P8HFQ7</accession>
<dbReference type="Pfam" id="PF01985">
    <property type="entry name" value="CRS1_YhbY"/>
    <property type="match status" value="1"/>
</dbReference>
<dbReference type="InterPro" id="IPR035920">
    <property type="entry name" value="YhbY-like_sf"/>
</dbReference>
<dbReference type="InterPro" id="IPR051925">
    <property type="entry name" value="RNA-binding_domain"/>
</dbReference>
<evidence type="ECO:0000259" key="3">
    <source>
        <dbReference type="PROSITE" id="PS51295"/>
    </source>
</evidence>
<sequence>MLTKKDKQFLRKQAHQVKPLFQIGKAGITPNFIQQIREALEARELIKISLLQNTLEDKHEAARLVAERTNAEIVQVIGQTIVLFRRSETKPKIELPAD</sequence>
<evidence type="ECO:0000256" key="1">
    <source>
        <dbReference type="ARBA" id="ARBA00022884"/>
    </source>
</evidence>
<dbReference type="EMBL" id="PYAV01000007">
    <property type="protein sequence ID" value="PSL45056.1"/>
    <property type="molecule type" value="Genomic_DNA"/>
</dbReference>
<reference evidence="4 5" key="1">
    <citation type="submission" date="2018-03" db="EMBL/GenBank/DDBJ databases">
        <title>Genomic Encyclopedia of Type Strains, Phase III (KMG-III): the genomes of soil and plant-associated and newly described type strains.</title>
        <authorList>
            <person name="Whitman W."/>
        </authorList>
    </citation>
    <scope>NUCLEOTIDE SEQUENCE [LARGE SCALE GENOMIC DNA]</scope>
    <source>
        <strain evidence="4 5">CGMCC 1.07653</strain>
    </source>
</reference>
<dbReference type="Gene3D" id="3.30.110.60">
    <property type="entry name" value="YhbY-like"/>
    <property type="match status" value="1"/>
</dbReference>
<dbReference type="PROSITE" id="PS51295">
    <property type="entry name" value="CRM"/>
    <property type="match status" value="1"/>
</dbReference>
<dbReference type="SMART" id="SM01103">
    <property type="entry name" value="CRS1_YhbY"/>
    <property type="match status" value="1"/>
</dbReference>
<evidence type="ECO:0000313" key="5">
    <source>
        <dbReference type="Proteomes" id="UP000242310"/>
    </source>
</evidence>
<keyword evidence="1 2" id="KW-0694">RNA-binding</keyword>
<proteinExistence type="predicted"/>